<evidence type="ECO:0000256" key="1">
    <source>
        <dbReference type="SAM" id="MobiDB-lite"/>
    </source>
</evidence>
<proteinExistence type="predicted"/>
<name>A0ABX5Z671_9MICO</name>
<evidence type="ECO:0008006" key="5">
    <source>
        <dbReference type="Google" id="ProtNLM"/>
    </source>
</evidence>
<sequence length="73" mass="7620">MPCTTTQVDAAQAARRRSSADVRAHRGAEHTPRLAAGLLTTRLSISASPALFCALTSLAVLVASIPMMRGAED</sequence>
<evidence type="ECO:0000313" key="4">
    <source>
        <dbReference type="Proteomes" id="UP000323565"/>
    </source>
</evidence>
<keyword evidence="4" id="KW-1185">Reference proteome</keyword>
<dbReference type="Proteomes" id="UP000323565">
    <property type="component" value="Chromosome"/>
</dbReference>
<reference evidence="3 4" key="1">
    <citation type="submission" date="2019-08" db="EMBL/GenBank/DDBJ databases">
        <title>Dermacoccus abyssi strain HZAU 226, whole genome Nanopore sequencing project.</title>
        <authorList>
            <person name="Guo A."/>
            <person name="Zhang X."/>
            <person name="Ruan Y."/>
            <person name="Liu W."/>
            <person name="Chen Q."/>
            <person name="Gu L."/>
        </authorList>
    </citation>
    <scope>NUCLEOTIDE SEQUENCE [LARGE SCALE GENOMIC DNA]</scope>
    <source>
        <strain evidence="3 4">HZAU 226</strain>
    </source>
</reference>
<keyword evidence="2" id="KW-0472">Membrane</keyword>
<feature type="region of interest" description="Disordered" evidence="1">
    <location>
        <begin position="1"/>
        <end position="28"/>
    </location>
</feature>
<organism evidence="3 4">
    <name type="scientific">Dermacoccus abyssi</name>
    <dbReference type="NCBI Taxonomy" id="322596"/>
    <lineage>
        <taxon>Bacteria</taxon>
        <taxon>Bacillati</taxon>
        <taxon>Actinomycetota</taxon>
        <taxon>Actinomycetes</taxon>
        <taxon>Micrococcales</taxon>
        <taxon>Dermacoccaceae</taxon>
        <taxon>Dermacoccus</taxon>
    </lineage>
</organism>
<feature type="transmembrane region" description="Helical" evidence="2">
    <location>
        <begin position="43"/>
        <end position="65"/>
    </location>
</feature>
<protein>
    <recommendedName>
        <fullName evidence="5">MFS transporter</fullName>
    </recommendedName>
</protein>
<keyword evidence="2" id="KW-1133">Transmembrane helix</keyword>
<evidence type="ECO:0000256" key="2">
    <source>
        <dbReference type="SAM" id="Phobius"/>
    </source>
</evidence>
<evidence type="ECO:0000313" key="3">
    <source>
        <dbReference type="EMBL" id="QEH92323.1"/>
    </source>
</evidence>
<dbReference type="EMBL" id="CP043031">
    <property type="protein sequence ID" value="QEH92323.1"/>
    <property type="molecule type" value="Genomic_DNA"/>
</dbReference>
<accession>A0ABX5Z671</accession>
<gene>
    <name evidence="3" type="ORF">FV141_01295</name>
</gene>
<feature type="compositionally biased region" description="Basic and acidic residues" evidence="1">
    <location>
        <begin position="18"/>
        <end position="28"/>
    </location>
</feature>
<keyword evidence="2" id="KW-0812">Transmembrane</keyword>